<proteinExistence type="predicted"/>
<dbReference type="RefSeq" id="WP_341408018.1">
    <property type="nucleotide sequence ID" value="NZ_JBBUKT010000017.1"/>
</dbReference>
<evidence type="ECO:0000313" key="1">
    <source>
        <dbReference type="EMBL" id="MEK7954250.1"/>
    </source>
</evidence>
<sequence length="322" mass="34134">MKLSPFLAIGWTLAATVLGQQPATPAAPASTEQQKKEPIPLNAAVFDFTEGSDKVKGLGESVGKLLNAELSAQPGMFLVERAEIDKVLSEHEITLSGAAEAGSAVKVGQLTGAQVLVTGRVFNVNNDTYLVAKVISAETSRVYGATSKYGAGGDPAVASNELAGKIAELVTAKGDTLVAKAMSFEDRVAGLKKVVADVQELPAIYVQVSETHLRQQVPDPACETEIQKLLEAVGFRIVKNRAEAKFAITGEAFSQFASRRGNLVCCRARAEIKIENVATHQLVRPDRRTVGAIDLAEEVAGKSALQKAGLELADAFIRNLPR</sequence>
<name>A0ABU9B2L1_9BACT</name>
<dbReference type="Proteomes" id="UP001371305">
    <property type="component" value="Unassembled WGS sequence"/>
</dbReference>
<accession>A0ABU9B2L1</accession>
<gene>
    <name evidence="1" type="ORF">WKV53_27275</name>
</gene>
<organism evidence="1 2">
    <name type="scientific">Luteolibacter soli</name>
    <dbReference type="NCBI Taxonomy" id="3135280"/>
    <lineage>
        <taxon>Bacteria</taxon>
        <taxon>Pseudomonadati</taxon>
        <taxon>Verrucomicrobiota</taxon>
        <taxon>Verrucomicrobiia</taxon>
        <taxon>Verrucomicrobiales</taxon>
        <taxon>Verrucomicrobiaceae</taxon>
        <taxon>Luteolibacter</taxon>
    </lineage>
</organism>
<dbReference type="Pfam" id="PF03783">
    <property type="entry name" value="CsgG"/>
    <property type="match status" value="1"/>
</dbReference>
<dbReference type="EMBL" id="JBBUKT010000017">
    <property type="protein sequence ID" value="MEK7954250.1"/>
    <property type="molecule type" value="Genomic_DNA"/>
</dbReference>
<dbReference type="Gene3D" id="3.40.50.10610">
    <property type="entry name" value="ABC-type transport auxiliary lipoprotein component"/>
    <property type="match status" value="1"/>
</dbReference>
<reference evidence="1 2" key="1">
    <citation type="submission" date="2024-04" db="EMBL/GenBank/DDBJ databases">
        <title>Luteolibacter sp. isolated from soil.</title>
        <authorList>
            <person name="An J."/>
        </authorList>
    </citation>
    <scope>NUCLEOTIDE SEQUENCE [LARGE SCALE GENOMIC DNA]</scope>
    <source>
        <strain evidence="1 2">Y139</strain>
    </source>
</reference>
<keyword evidence="2" id="KW-1185">Reference proteome</keyword>
<protein>
    <submittedName>
        <fullName evidence="1">CsgG/HfaB family protein</fullName>
    </submittedName>
</protein>
<dbReference type="InterPro" id="IPR005534">
    <property type="entry name" value="Curli_assmbl/transp-comp_CsgG"/>
</dbReference>
<comment type="caution">
    <text evidence="1">The sequence shown here is derived from an EMBL/GenBank/DDBJ whole genome shotgun (WGS) entry which is preliminary data.</text>
</comment>
<evidence type="ECO:0000313" key="2">
    <source>
        <dbReference type="Proteomes" id="UP001371305"/>
    </source>
</evidence>